<reference evidence="3" key="5">
    <citation type="submission" date="2018-04" db="UniProtKB">
        <authorList>
            <consortium name="EnsemblFungi"/>
        </authorList>
    </citation>
    <scope>IDENTIFICATION</scope>
    <source>
        <strain evidence="3">R3-111a-1</strain>
    </source>
</reference>
<evidence type="ECO:0000256" key="1">
    <source>
        <dbReference type="SAM" id="MobiDB-lite"/>
    </source>
</evidence>
<keyword evidence="4" id="KW-1185">Reference proteome</keyword>
<dbReference type="AlphaFoldDB" id="J3NMT2"/>
<dbReference type="EMBL" id="GL385396">
    <property type="protein sequence ID" value="EJT77483.1"/>
    <property type="molecule type" value="Genomic_DNA"/>
</dbReference>
<dbReference type="RefSeq" id="XP_009218628.1">
    <property type="nucleotide sequence ID" value="XM_009220364.1"/>
</dbReference>
<organism evidence="2">
    <name type="scientific">Gaeumannomyces tritici (strain R3-111a-1)</name>
    <name type="common">Wheat and barley take-all root rot fungus</name>
    <name type="synonym">Gaeumannomyces graminis var. tritici</name>
    <dbReference type="NCBI Taxonomy" id="644352"/>
    <lineage>
        <taxon>Eukaryota</taxon>
        <taxon>Fungi</taxon>
        <taxon>Dikarya</taxon>
        <taxon>Ascomycota</taxon>
        <taxon>Pezizomycotina</taxon>
        <taxon>Sordariomycetes</taxon>
        <taxon>Sordariomycetidae</taxon>
        <taxon>Magnaporthales</taxon>
        <taxon>Magnaporthaceae</taxon>
        <taxon>Gaeumannomyces</taxon>
    </lineage>
</organism>
<sequence>MKFESRSRDGCVGWKLAEKWRQLRTDISEEERDTLVVSLVISCPDGARLSRTPEIGGGQAREAAEADRALEDDDDPSHEQTDLETDQNIANFFRHYFGDIDPPPSDPVIPDPAKPLPSLPLVPPPVWHVPPPPGAGGVSGAGGAGGGAGAGGNAP</sequence>
<feature type="compositionally biased region" description="Gly residues" evidence="1">
    <location>
        <begin position="135"/>
        <end position="155"/>
    </location>
</feature>
<reference evidence="2" key="2">
    <citation type="submission" date="2010-07" db="EMBL/GenBank/DDBJ databases">
        <authorList>
            <consortium name="The Broad Institute Genome Sequencing Platform"/>
            <consortium name="Broad Institute Genome Sequencing Center for Infectious Disease"/>
            <person name="Ma L.-J."/>
            <person name="Dead R."/>
            <person name="Young S."/>
            <person name="Zeng Q."/>
            <person name="Koehrsen M."/>
            <person name="Alvarado L."/>
            <person name="Berlin A."/>
            <person name="Chapman S.B."/>
            <person name="Chen Z."/>
            <person name="Freedman E."/>
            <person name="Gellesch M."/>
            <person name="Goldberg J."/>
            <person name="Griggs A."/>
            <person name="Gujja S."/>
            <person name="Heilman E.R."/>
            <person name="Heiman D."/>
            <person name="Hepburn T."/>
            <person name="Howarth C."/>
            <person name="Jen D."/>
            <person name="Larson L."/>
            <person name="Mehta T."/>
            <person name="Neiman D."/>
            <person name="Pearson M."/>
            <person name="Roberts A."/>
            <person name="Saif S."/>
            <person name="Shea T."/>
            <person name="Shenoy N."/>
            <person name="Sisk P."/>
            <person name="Stolte C."/>
            <person name="Sykes S."/>
            <person name="Walk T."/>
            <person name="White J."/>
            <person name="Yandava C."/>
            <person name="Haas B."/>
            <person name="Nusbaum C."/>
            <person name="Birren B."/>
        </authorList>
    </citation>
    <scope>NUCLEOTIDE SEQUENCE</scope>
    <source>
        <strain evidence="2">R3-111a-1</strain>
    </source>
</reference>
<dbReference type="EnsemblFungi" id="EJT77483">
    <property type="protein sequence ID" value="EJT77483"/>
    <property type="gene ID" value="GGTG_02592"/>
</dbReference>
<accession>J3NMT2</accession>
<gene>
    <name evidence="3" type="primary">20343050</name>
    <name evidence="2" type="ORF">GGTG_02592</name>
</gene>
<evidence type="ECO:0000313" key="4">
    <source>
        <dbReference type="Proteomes" id="UP000006039"/>
    </source>
</evidence>
<feature type="region of interest" description="Disordered" evidence="1">
    <location>
        <begin position="47"/>
        <end position="155"/>
    </location>
</feature>
<evidence type="ECO:0000313" key="3">
    <source>
        <dbReference type="EnsemblFungi" id="EJT77483"/>
    </source>
</evidence>
<evidence type="ECO:0000313" key="2">
    <source>
        <dbReference type="EMBL" id="EJT77483.1"/>
    </source>
</evidence>
<reference evidence="3" key="4">
    <citation type="journal article" date="2015" name="G3 (Bethesda)">
        <title>Genome sequences of three phytopathogenic species of the Magnaporthaceae family of fungi.</title>
        <authorList>
            <person name="Okagaki L.H."/>
            <person name="Nunes C.C."/>
            <person name="Sailsbery J."/>
            <person name="Clay B."/>
            <person name="Brown D."/>
            <person name="John T."/>
            <person name="Oh Y."/>
            <person name="Young N."/>
            <person name="Fitzgerald M."/>
            <person name="Haas B.J."/>
            <person name="Zeng Q."/>
            <person name="Young S."/>
            <person name="Adiconis X."/>
            <person name="Fan L."/>
            <person name="Levin J.Z."/>
            <person name="Mitchell T.K."/>
            <person name="Okubara P.A."/>
            <person name="Farman M.L."/>
            <person name="Kohn L.M."/>
            <person name="Birren B."/>
            <person name="Ma L.-J."/>
            <person name="Dean R.A."/>
        </authorList>
    </citation>
    <scope>NUCLEOTIDE SEQUENCE</scope>
    <source>
        <strain evidence="3">R3-111a-1</strain>
    </source>
</reference>
<protein>
    <submittedName>
        <fullName evidence="2 3">Uncharacterized protein</fullName>
    </submittedName>
</protein>
<dbReference type="VEuPathDB" id="FungiDB:GGTG_02592"/>
<reference evidence="4" key="1">
    <citation type="submission" date="2010-07" db="EMBL/GenBank/DDBJ databases">
        <title>The genome sequence of Gaeumannomyces graminis var. tritici strain R3-111a-1.</title>
        <authorList>
            <consortium name="The Broad Institute Genome Sequencing Platform"/>
            <person name="Ma L.-J."/>
            <person name="Dead R."/>
            <person name="Young S."/>
            <person name="Zeng Q."/>
            <person name="Koehrsen M."/>
            <person name="Alvarado L."/>
            <person name="Berlin A."/>
            <person name="Chapman S.B."/>
            <person name="Chen Z."/>
            <person name="Freedman E."/>
            <person name="Gellesch M."/>
            <person name="Goldberg J."/>
            <person name="Griggs A."/>
            <person name="Gujja S."/>
            <person name="Heilman E.R."/>
            <person name="Heiman D."/>
            <person name="Hepburn T."/>
            <person name="Howarth C."/>
            <person name="Jen D."/>
            <person name="Larson L."/>
            <person name="Mehta T."/>
            <person name="Neiman D."/>
            <person name="Pearson M."/>
            <person name="Roberts A."/>
            <person name="Saif S."/>
            <person name="Shea T."/>
            <person name="Shenoy N."/>
            <person name="Sisk P."/>
            <person name="Stolte C."/>
            <person name="Sykes S."/>
            <person name="Walk T."/>
            <person name="White J."/>
            <person name="Yandava C."/>
            <person name="Haas B."/>
            <person name="Nusbaum C."/>
            <person name="Birren B."/>
        </authorList>
    </citation>
    <scope>NUCLEOTIDE SEQUENCE [LARGE SCALE GENOMIC DNA]</scope>
    <source>
        <strain evidence="4">R3-111a-1</strain>
    </source>
</reference>
<dbReference type="GeneID" id="20343050"/>
<reference evidence="2" key="3">
    <citation type="submission" date="2010-09" db="EMBL/GenBank/DDBJ databases">
        <title>Annotation of Gaeumannomyces graminis var. tritici R3-111a-1.</title>
        <authorList>
            <consortium name="The Broad Institute Genome Sequencing Platform"/>
            <person name="Ma L.-J."/>
            <person name="Dead R."/>
            <person name="Young S.K."/>
            <person name="Zeng Q."/>
            <person name="Gargeya S."/>
            <person name="Fitzgerald M."/>
            <person name="Haas B."/>
            <person name="Abouelleil A."/>
            <person name="Alvarado L."/>
            <person name="Arachchi H.M."/>
            <person name="Berlin A."/>
            <person name="Brown A."/>
            <person name="Chapman S.B."/>
            <person name="Chen Z."/>
            <person name="Dunbar C."/>
            <person name="Freedman E."/>
            <person name="Gearin G."/>
            <person name="Gellesch M."/>
            <person name="Goldberg J."/>
            <person name="Griggs A."/>
            <person name="Gujja S."/>
            <person name="Heiman D."/>
            <person name="Howarth C."/>
            <person name="Larson L."/>
            <person name="Lui A."/>
            <person name="MacDonald P.J.P."/>
            <person name="Mehta T."/>
            <person name="Montmayeur A."/>
            <person name="Murphy C."/>
            <person name="Neiman D."/>
            <person name="Pearson M."/>
            <person name="Priest M."/>
            <person name="Roberts A."/>
            <person name="Saif S."/>
            <person name="Shea T."/>
            <person name="Shenoy N."/>
            <person name="Sisk P."/>
            <person name="Stolte C."/>
            <person name="Sykes S."/>
            <person name="Yandava C."/>
            <person name="Wortman J."/>
            <person name="Nusbaum C."/>
            <person name="Birren B."/>
        </authorList>
    </citation>
    <scope>NUCLEOTIDE SEQUENCE</scope>
    <source>
        <strain evidence="2">R3-111a-1</strain>
    </source>
</reference>
<dbReference type="HOGENOM" id="CLU_1695567_0_0_1"/>
<dbReference type="Proteomes" id="UP000006039">
    <property type="component" value="Unassembled WGS sequence"/>
</dbReference>
<name>J3NMT2_GAET3</name>
<feature type="compositionally biased region" description="Pro residues" evidence="1">
    <location>
        <begin position="101"/>
        <end position="134"/>
    </location>
</feature>
<proteinExistence type="predicted"/>